<name>A0ABR7MAQ9_9BACT</name>
<evidence type="ECO:0000313" key="3">
    <source>
        <dbReference type="Proteomes" id="UP000765802"/>
    </source>
</evidence>
<dbReference type="Proteomes" id="UP000765802">
    <property type="component" value="Unassembled WGS sequence"/>
</dbReference>
<accession>A0ABR7MAQ9</accession>
<gene>
    <name evidence="2" type="ORF">BC349_11645</name>
</gene>
<evidence type="ECO:0000313" key="2">
    <source>
        <dbReference type="EMBL" id="MBC6491706.1"/>
    </source>
</evidence>
<protein>
    <recommendedName>
        <fullName evidence="1">Lantibiotic dehydratase N-terminal domain-containing protein</fullName>
    </recommendedName>
</protein>
<dbReference type="RefSeq" id="WP_187257030.1">
    <property type="nucleotide sequence ID" value="NZ_JBHULF010000007.1"/>
</dbReference>
<feature type="domain" description="Lantibiotic dehydratase N-terminal" evidence="1">
    <location>
        <begin position="36"/>
        <end position="277"/>
    </location>
</feature>
<comment type="caution">
    <text evidence="2">The sequence shown here is derived from an EMBL/GenBank/DDBJ whole genome shotgun (WGS) entry which is preliminary data.</text>
</comment>
<dbReference type="InterPro" id="IPR006827">
    <property type="entry name" value="Lant_deHydtase_N"/>
</dbReference>
<sequence length="299" mass="34312">MIEKYKFFSSLILRTPAYSLEEYKSKTCKELLKKDDFLTALFLSSNVFHAELQKKINNPDRLSEDEWRTLKKYWNRGAHRSTPFGLFSAFSSVKWTSGILQCPVVSEKIDSSIQLSYWLQMAIGKSLTQTSKPAHLTYYPNCTLLKSGNEIRYIRPLADFAEGSCIYSLVNNPAHPHLLSIIEYCKTGRTLIEISNWILNNFPVQNKDAADAIVEKLINQQLLNSGIEPNITGMNFLERVIDELSTHEISANQAIGCISQLLKEVKTMPVDNSDLLQKWFPRSNRFSRMLQRVKICFTL</sequence>
<dbReference type="Pfam" id="PF04738">
    <property type="entry name" value="Lant_dehydr_N"/>
    <property type="match status" value="1"/>
</dbReference>
<proteinExistence type="predicted"/>
<keyword evidence="3" id="KW-1185">Reference proteome</keyword>
<dbReference type="EMBL" id="MBUA01000023">
    <property type="protein sequence ID" value="MBC6491706.1"/>
    <property type="molecule type" value="Genomic_DNA"/>
</dbReference>
<reference evidence="2 3" key="1">
    <citation type="submission" date="2016-07" db="EMBL/GenBank/DDBJ databases">
        <title>Genome analysis of Flavihumibacter stibioxidans YS-17.</title>
        <authorList>
            <person name="Shi K."/>
            <person name="Han Y."/>
            <person name="Wang G."/>
        </authorList>
    </citation>
    <scope>NUCLEOTIDE SEQUENCE [LARGE SCALE GENOMIC DNA]</scope>
    <source>
        <strain evidence="2 3">YS-17</strain>
    </source>
</reference>
<organism evidence="2 3">
    <name type="scientific">Flavihumibacter stibioxidans</name>
    <dbReference type="NCBI Taxonomy" id="1834163"/>
    <lineage>
        <taxon>Bacteria</taxon>
        <taxon>Pseudomonadati</taxon>
        <taxon>Bacteroidota</taxon>
        <taxon>Chitinophagia</taxon>
        <taxon>Chitinophagales</taxon>
        <taxon>Chitinophagaceae</taxon>
        <taxon>Flavihumibacter</taxon>
    </lineage>
</organism>
<evidence type="ECO:0000259" key="1">
    <source>
        <dbReference type="Pfam" id="PF04738"/>
    </source>
</evidence>